<dbReference type="GO" id="GO:0005856">
    <property type="term" value="C:cytoskeleton"/>
    <property type="evidence" value="ECO:0007669"/>
    <property type="project" value="UniProtKB-SubCell"/>
</dbReference>
<name>B3RIX1_TRIAD</name>
<gene>
    <name evidence="9" type="ORF">TRIADDRAFT_35180</name>
</gene>
<dbReference type="GO" id="GO:0005938">
    <property type="term" value="C:cell cortex"/>
    <property type="evidence" value="ECO:0000318"/>
    <property type="project" value="GO_Central"/>
</dbReference>
<dbReference type="InterPro" id="IPR048278">
    <property type="entry name" value="PFN"/>
</dbReference>
<dbReference type="InterPro" id="IPR005455">
    <property type="entry name" value="PFN_euk"/>
</dbReference>
<evidence type="ECO:0000256" key="2">
    <source>
        <dbReference type="ARBA" id="ARBA00010058"/>
    </source>
</evidence>
<keyword evidence="10" id="KW-1185">Reference proteome</keyword>
<dbReference type="InterPro" id="IPR036140">
    <property type="entry name" value="PFN_sf"/>
</dbReference>
<dbReference type="EMBL" id="DS985241">
    <property type="protein sequence ID" value="EDV28465.1"/>
    <property type="molecule type" value="Genomic_DNA"/>
</dbReference>
<dbReference type="InParanoid" id="B3RIX1"/>
<keyword evidence="6 7" id="KW-0206">Cytoskeleton</keyword>
<dbReference type="CDD" id="cd00148">
    <property type="entry name" value="PROF"/>
    <property type="match status" value="1"/>
</dbReference>
<keyword evidence="4" id="KW-0963">Cytoplasm</keyword>
<evidence type="ECO:0000256" key="5">
    <source>
        <dbReference type="ARBA" id="ARBA00023203"/>
    </source>
</evidence>
<evidence type="ECO:0000256" key="3">
    <source>
        <dbReference type="ARBA" id="ARBA00011583"/>
    </source>
</evidence>
<sequence>MSWQTYIDSNLLGTGKVTEAAICGLDGNLWAYSKGFQVMFTEATAIIKGIQSDSSVLAASGIKVNGTKYMFLQAIKDEFAYGKKGNDGVCCIKTGQCLIIGTYENGIQPGECSVAVGKVADYLRNSGY</sequence>
<evidence type="ECO:0000256" key="7">
    <source>
        <dbReference type="RuleBase" id="RU003908"/>
    </source>
</evidence>
<dbReference type="STRING" id="10228.B3RIX1"/>
<dbReference type="InterPro" id="IPR027310">
    <property type="entry name" value="Profilin_CS"/>
</dbReference>
<evidence type="ECO:0000256" key="1">
    <source>
        <dbReference type="ARBA" id="ARBA00004245"/>
    </source>
</evidence>
<dbReference type="AlphaFoldDB" id="B3RIX1"/>
<dbReference type="eggNOG" id="KOG1755">
    <property type="taxonomic scope" value="Eukaryota"/>
</dbReference>
<dbReference type="HOGENOM" id="CLU_120772_1_0_1"/>
<dbReference type="PROSITE" id="PS00414">
    <property type="entry name" value="PROFILIN"/>
    <property type="match status" value="1"/>
</dbReference>
<comment type="subunit">
    <text evidence="3 7">Occurs in many kinds of cells as a complex with monomeric actin in a 1:1 ratio.</text>
</comment>
<evidence type="ECO:0000313" key="9">
    <source>
        <dbReference type="EMBL" id="EDV28465.1"/>
    </source>
</evidence>
<accession>B3RIX1</accession>
<dbReference type="GeneID" id="6748882"/>
<dbReference type="FunFam" id="3.30.450.30:FF:000015">
    <property type="entry name" value="Profilin"/>
    <property type="match status" value="1"/>
</dbReference>
<evidence type="ECO:0000256" key="6">
    <source>
        <dbReference type="ARBA" id="ARBA00023212"/>
    </source>
</evidence>
<dbReference type="PANTHER" id="PTHR11604:SF0">
    <property type="entry name" value="PROFILIN"/>
    <property type="match status" value="1"/>
</dbReference>
<dbReference type="CTD" id="6748882"/>
<evidence type="ECO:0000256" key="4">
    <source>
        <dbReference type="ARBA" id="ARBA00022490"/>
    </source>
</evidence>
<evidence type="ECO:0000313" key="10">
    <source>
        <dbReference type="Proteomes" id="UP000009022"/>
    </source>
</evidence>
<comment type="similarity">
    <text evidence="2 8">Belongs to the profilin family.</text>
</comment>
<dbReference type="OMA" id="YICLYAE"/>
<dbReference type="PhylomeDB" id="B3RIX1"/>
<dbReference type="PANTHER" id="PTHR11604">
    <property type="entry name" value="PROFILIN"/>
    <property type="match status" value="1"/>
</dbReference>
<reference evidence="9 10" key="1">
    <citation type="journal article" date="2008" name="Nature">
        <title>The Trichoplax genome and the nature of placozoans.</title>
        <authorList>
            <person name="Srivastava M."/>
            <person name="Begovic E."/>
            <person name="Chapman J."/>
            <person name="Putnam N.H."/>
            <person name="Hellsten U."/>
            <person name="Kawashima T."/>
            <person name="Kuo A."/>
            <person name="Mitros T."/>
            <person name="Salamov A."/>
            <person name="Carpenter M.L."/>
            <person name="Signorovitch A.Y."/>
            <person name="Moreno M.A."/>
            <person name="Kamm K."/>
            <person name="Grimwood J."/>
            <person name="Schmutz J."/>
            <person name="Shapiro H."/>
            <person name="Grigoriev I.V."/>
            <person name="Buss L.W."/>
            <person name="Schierwater B."/>
            <person name="Dellaporta S.L."/>
            <person name="Rokhsar D.S."/>
        </authorList>
    </citation>
    <scope>NUCLEOTIDE SEQUENCE [LARGE SCALE GENOMIC DNA]</scope>
    <source>
        <strain evidence="9 10">Grell-BS-1999</strain>
    </source>
</reference>
<dbReference type="PRINTS" id="PR01640">
    <property type="entry name" value="PROFILINPLNT"/>
</dbReference>
<protein>
    <recommendedName>
        <fullName evidence="8">Profilin</fullName>
    </recommendedName>
</protein>
<dbReference type="SUPFAM" id="SSF55770">
    <property type="entry name" value="Profilin (actin-binding protein)"/>
    <property type="match status" value="1"/>
</dbReference>
<dbReference type="GO" id="GO:0003785">
    <property type="term" value="F:actin monomer binding"/>
    <property type="evidence" value="ECO:0000318"/>
    <property type="project" value="GO_Central"/>
</dbReference>
<keyword evidence="5 8" id="KW-0009">Actin-binding</keyword>
<proteinExistence type="inferred from homology"/>
<evidence type="ECO:0000256" key="8">
    <source>
        <dbReference type="RuleBase" id="RU003909"/>
    </source>
</evidence>
<comment type="subcellular location">
    <subcellularLocation>
        <location evidence="1">Cytoplasm</location>
        <location evidence="1">Cytoskeleton</location>
    </subcellularLocation>
</comment>
<dbReference type="SMART" id="SM00392">
    <property type="entry name" value="PROF"/>
    <property type="match status" value="1"/>
</dbReference>
<dbReference type="Pfam" id="PF00235">
    <property type="entry name" value="Profilin"/>
    <property type="match status" value="1"/>
</dbReference>
<dbReference type="RefSeq" id="XP_002107667.1">
    <property type="nucleotide sequence ID" value="XM_002107631.1"/>
</dbReference>
<dbReference type="KEGG" id="tad:TRIADDRAFT_35180"/>
<organism evidence="9 10">
    <name type="scientific">Trichoplax adhaerens</name>
    <name type="common">Trichoplax reptans</name>
    <dbReference type="NCBI Taxonomy" id="10228"/>
    <lineage>
        <taxon>Eukaryota</taxon>
        <taxon>Metazoa</taxon>
        <taxon>Placozoa</taxon>
        <taxon>Uniplacotomia</taxon>
        <taxon>Trichoplacea</taxon>
        <taxon>Trichoplacidae</taxon>
        <taxon>Trichoplax</taxon>
    </lineage>
</organism>
<dbReference type="PRINTS" id="PR00392">
    <property type="entry name" value="PROFILIN"/>
</dbReference>
<comment type="function">
    <text evidence="7">Binds to actin and affects the structure of the cytoskeleton. At high concentrations, profilin prevents the polymerization of actin, whereas it enhances it at low concentrations.</text>
</comment>
<dbReference type="OrthoDB" id="421374at2759"/>
<dbReference type="Proteomes" id="UP000009022">
    <property type="component" value="Unassembled WGS sequence"/>
</dbReference>
<dbReference type="Gene3D" id="3.30.450.30">
    <property type="entry name" value="Dynein light chain 2a, cytoplasmic"/>
    <property type="match status" value="1"/>
</dbReference>